<comment type="similarity">
    <text evidence="1">Belongs to the eukaryotic mitochondrial porin (TC 1.B.8.1) family.</text>
</comment>
<protein>
    <submittedName>
        <fullName evidence="2">Uncharacterized protein</fullName>
    </submittedName>
</protein>
<proteinExistence type="inferred from homology"/>
<reference evidence="2" key="3">
    <citation type="journal article" date="2017" name="Nature">
        <title>Genome sequence of the progenitor of the wheat D genome Aegilops tauschii.</title>
        <authorList>
            <person name="Luo M.C."/>
            <person name="Gu Y.Q."/>
            <person name="Puiu D."/>
            <person name="Wang H."/>
            <person name="Twardziok S.O."/>
            <person name="Deal K.R."/>
            <person name="Huo N."/>
            <person name="Zhu T."/>
            <person name="Wang L."/>
            <person name="Wang Y."/>
            <person name="McGuire P.E."/>
            <person name="Liu S."/>
            <person name="Long H."/>
            <person name="Ramasamy R.K."/>
            <person name="Rodriguez J.C."/>
            <person name="Van S.L."/>
            <person name="Yuan L."/>
            <person name="Wang Z."/>
            <person name="Xia Z."/>
            <person name="Xiao L."/>
            <person name="Anderson O.D."/>
            <person name="Ouyang S."/>
            <person name="Liang Y."/>
            <person name="Zimin A.V."/>
            <person name="Pertea G."/>
            <person name="Qi P."/>
            <person name="Bennetzen J.L."/>
            <person name="Dai X."/>
            <person name="Dawson M.W."/>
            <person name="Muller H.G."/>
            <person name="Kugler K."/>
            <person name="Rivarola-Duarte L."/>
            <person name="Spannagl M."/>
            <person name="Mayer K.F.X."/>
            <person name="Lu F.H."/>
            <person name="Bevan M.W."/>
            <person name="Leroy P."/>
            <person name="Li P."/>
            <person name="You F.M."/>
            <person name="Sun Q."/>
            <person name="Liu Z."/>
            <person name="Lyons E."/>
            <person name="Wicker T."/>
            <person name="Salzberg S.L."/>
            <person name="Devos K.M."/>
            <person name="Dvorak J."/>
        </authorList>
    </citation>
    <scope>NUCLEOTIDE SEQUENCE [LARGE SCALE GENOMIC DNA]</scope>
    <source>
        <strain evidence="2">cv. AL8/78</strain>
    </source>
</reference>
<dbReference type="PANTHER" id="PTHR11743">
    <property type="entry name" value="VOLTAGE-DEPENDENT ANION-SELECTIVE CHANNEL"/>
    <property type="match status" value="1"/>
</dbReference>
<name>A0A453IQK8_AEGTS</name>
<dbReference type="EnsemblPlants" id="AET4Gv20642500.3">
    <property type="protein sequence ID" value="AET4Gv20642500.3"/>
    <property type="gene ID" value="AET4Gv20642500"/>
</dbReference>
<organism evidence="2 3">
    <name type="scientific">Aegilops tauschii subsp. strangulata</name>
    <name type="common">Goatgrass</name>
    <dbReference type="NCBI Taxonomy" id="200361"/>
    <lineage>
        <taxon>Eukaryota</taxon>
        <taxon>Viridiplantae</taxon>
        <taxon>Streptophyta</taxon>
        <taxon>Embryophyta</taxon>
        <taxon>Tracheophyta</taxon>
        <taxon>Spermatophyta</taxon>
        <taxon>Magnoliopsida</taxon>
        <taxon>Liliopsida</taxon>
        <taxon>Poales</taxon>
        <taxon>Poaceae</taxon>
        <taxon>BOP clade</taxon>
        <taxon>Pooideae</taxon>
        <taxon>Triticodae</taxon>
        <taxon>Triticeae</taxon>
        <taxon>Triticinae</taxon>
        <taxon>Aegilops</taxon>
    </lineage>
</organism>
<accession>A0A453IQK8</accession>
<keyword evidence="3" id="KW-1185">Reference proteome</keyword>
<dbReference type="InterPro" id="IPR001925">
    <property type="entry name" value="Porin_Euk"/>
</dbReference>
<reference evidence="2" key="5">
    <citation type="journal article" date="2021" name="G3 (Bethesda)">
        <title>Aegilops tauschii genome assembly Aet v5.0 features greater sequence contiguity and improved annotation.</title>
        <authorList>
            <person name="Wang L."/>
            <person name="Zhu T."/>
            <person name="Rodriguez J.C."/>
            <person name="Deal K.R."/>
            <person name="Dubcovsky J."/>
            <person name="McGuire P.E."/>
            <person name="Lux T."/>
            <person name="Spannagl M."/>
            <person name="Mayer K.F.X."/>
            <person name="Baldrich P."/>
            <person name="Meyers B.C."/>
            <person name="Huo N."/>
            <person name="Gu Y.Q."/>
            <person name="Zhou H."/>
            <person name="Devos K.M."/>
            <person name="Bennetzen J.L."/>
            <person name="Unver T."/>
            <person name="Budak H."/>
            <person name="Gulick P.J."/>
            <person name="Galiba G."/>
            <person name="Kalapos B."/>
            <person name="Nelson D.R."/>
            <person name="Li P."/>
            <person name="You F.M."/>
            <person name="Luo M.C."/>
            <person name="Dvorak J."/>
        </authorList>
    </citation>
    <scope>NUCLEOTIDE SEQUENCE [LARGE SCALE GENOMIC DNA]</scope>
    <source>
        <strain evidence="2">cv. AL8/78</strain>
    </source>
</reference>
<reference evidence="2" key="4">
    <citation type="submission" date="2019-03" db="UniProtKB">
        <authorList>
            <consortium name="EnsemblPlants"/>
        </authorList>
    </citation>
    <scope>IDENTIFICATION</scope>
</reference>
<evidence type="ECO:0000256" key="1">
    <source>
        <dbReference type="ARBA" id="ARBA00009624"/>
    </source>
</evidence>
<evidence type="ECO:0000313" key="2">
    <source>
        <dbReference type="EnsemblPlants" id="AET4Gv20642500.3"/>
    </source>
</evidence>
<dbReference type="Gene3D" id="2.40.160.10">
    <property type="entry name" value="Porin"/>
    <property type="match status" value="1"/>
</dbReference>
<evidence type="ECO:0000313" key="3">
    <source>
        <dbReference type="Proteomes" id="UP000015105"/>
    </source>
</evidence>
<dbReference type="Pfam" id="PF01459">
    <property type="entry name" value="Porin_3"/>
    <property type="match status" value="1"/>
</dbReference>
<dbReference type="GO" id="GO:0008308">
    <property type="term" value="F:voltage-gated monoatomic anion channel activity"/>
    <property type="evidence" value="ECO:0007669"/>
    <property type="project" value="InterPro"/>
</dbReference>
<dbReference type="InterPro" id="IPR027246">
    <property type="entry name" value="Porin_Euk/Tom40"/>
</dbReference>
<sequence length="55" mass="6025">MAMKGPGLFTDIGKKAKDLLTRDYTYDQKLSVSTVSSSGVGRHFHSCEEGRALFS</sequence>
<dbReference type="Gramene" id="AET4Gv20642500.3">
    <property type="protein sequence ID" value="AET4Gv20642500.3"/>
    <property type="gene ID" value="AET4Gv20642500"/>
</dbReference>
<dbReference type="AlphaFoldDB" id="A0A453IQK8"/>
<reference evidence="3" key="2">
    <citation type="journal article" date="2017" name="Nat. Plants">
        <title>The Aegilops tauschii genome reveals multiple impacts of transposons.</title>
        <authorList>
            <person name="Zhao G."/>
            <person name="Zou C."/>
            <person name="Li K."/>
            <person name="Wang K."/>
            <person name="Li T."/>
            <person name="Gao L."/>
            <person name="Zhang X."/>
            <person name="Wang H."/>
            <person name="Yang Z."/>
            <person name="Liu X."/>
            <person name="Jiang W."/>
            <person name="Mao L."/>
            <person name="Kong X."/>
            <person name="Jiao Y."/>
            <person name="Jia J."/>
        </authorList>
    </citation>
    <scope>NUCLEOTIDE SEQUENCE [LARGE SCALE GENOMIC DNA]</scope>
    <source>
        <strain evidence="3">cv. AL8/78</strain>
    </source>
</reference>
<dbReference type="InterPro" id="IPR023614">
    <property type="entry name" value="Porin_dom_sf"/>
</dbReference>
<dbReference type="GO" id="GO:0005741">
    <property type="term" value="C:mitochondrial outer membrane"/>
    <property type="evidence" value="ECO:0007669"/>
    <property type="project" value="InterPro"/>
</dbReference>
<dbReference type="PANTHER" id="PTHR11743:SF23">
    <property type="entry name" value="MITOCHONDRIAL OUTER MEMBRANE PROTEIN PORIN 5-RELATED"/>
    <property type="match status" value="1"/>
</dbReference>
<dbReference type="Proteomes" id="UP000015105">
    <property type="component" value="Chromosome 4D"/>
</dbReference>
<reference evidence="3" key="1">
    <citation type="journal article" date="2014" name="Science">
        <title>Ancient hybridizations among the ancestral genomes of bread wheat.</title>
        <authorList>
            <consortium name="International Wheat Genome Sequencing Consortium,"/>
            <person name="Marcussen T."/>
            <person name="Sandve S.R."/>
            <person name="Heier L."/>
            <person name="Spannagl M."/>
            <person name="Pfeifer M."/>
            <person name="Jakobsen K.S."/>
            <person name="Wulff B.B."/>
            <person name="Steuernagel B."/>
            <person name="Mayer K.F."/>
            <person name="Olsen O.A."/>
        </authorList>
    </citation>
    <scope>NUCLEOTIDE SEQUENCE [LARGE SCALE GENOMIC DNA]</scope>
    <source>
        <strain evidence="3">cv. AL8/78</strain>
    </source>
</reference>